<accession>A0ABW5C4S3</accession>
<evidence type="ECO:0008006" key="3">
    <source>
        <dbReference type="Google" id="ProtNLM"/>
    </source>
</evidence>
<comment type="caution">
    <text evidence="1">The sequence shown here is derived from an EMBL/GenBank/DDBJ whole genome shotgun (WGS) entry which is preliminary data.</text>
</comment>
<evidence type="ECO:0000313" key="2">
    <source>
        <dbReference type="Proteomes" id="UP001597296"/>
    </source>
</evidence>
<name>A0ABW5C4S3_9PROT</name>
<gene>
    <name evidence="1" type="ORF">ACFSNB_00880</name>
</gene>
<proteinExistence type="predicted"/>
<evidence type="ECO:0000313" key="1">
    <source>
        <dbReference type="EMBL" id="MFD2232350.1"/>
    </source>
</evidence>
<dbReference type="RefSeq" id="WP_377313589.1">
    <property type="nucleotide sequence ID" value="NZ_JBHUIY010000001.1"/>
</dbReference>
<keyword evidence="2" id="KW-1185">Reference proteome</keyword>
<dbReference type="Proteomes" id="UP001597296">
    <property type="component" value="Unassembled WGS sequence"/>
</dbReference>
<dbReference type="EMBL" id="JBHUIY010000001">
    <property type="protein sequence ID" value="MFD2232350.1"/>
    <property type="molecule type" value="Genomic_DNA"/>
</dbReference>
<organism evidence="1 2">
    <name type="scientific">Phaeospirillum tilakii</name>
    <dbReference type="NCBI Taxonomy" id="741673"/>
    <lineage>
        <taxon>Bacteria</taxon>
        <taxon>Pseudomonadati</taxon>
        <taxon>Pseudomonadota</taxon>
        <taxon>Alphaproteobacteria</taxon>
        <taxon>Rhodospirillales</taxon>
        <taxon>Rhodospirillaceae</taxon>
        <taxon>Phaeospirillum</taxon>
    </lineage>
</organism>
<protein>
    <recommendedName>
        <fullName evidence="3">Ferric uptake regulation protein</fullName>
    </recommendedName>
</protein>
<reference evidence="2" key="1">
    <citation type="journal article" date="2019" name="Int. J. Syst. Evol. Microbiol.">
        <title>The Global Catalogue of Microorganisms (GCM) 10K type strain sequencing project: providing services to taxonomists for standard genome sequencing and annotation.</title>
        <authorList>
            <consortium name="The Broad Institute Genomics Platform"/>
            <consortium name="The Broad Institute Genome Sequencing Center for Infectious Disease"/>
            <person name="Wu L."/>
            <person name="Ma J."/>
        </authorList>
    </citation>
    <scope>NUCLEOTIDE SEQUENCE [LARGE SCALE GENOMIC DNA]</scope>
    <source>
        <strain evidence="2">KCTC 15012</strain>
    </source>
</reference>
<sequence length="79" mass="8360">MEDYRRFEEAVALVRRAGVIPTPARLAVAQLLLDHPGGASLEQLTDQAAERDLGLSADGVAAAVAVLRPRRAAGVALER</sequence>